<reference evidence="1" key="1">
    <citation type="submission" date="2018-06" db="EMBL/GenBank/DDBJ databases">
        <authorList>
            <person name="Zhirakovskaya E."/>
        </authorList>
    </citation>
    <scope>NUCLEOTIDE SEQUENCE</scope>
</reference>
<dbReference type="AlphaFoldDB" id="A0A3B1A2P2"/>
<gene>
    <name evidence="1" type="ORF">MNBD_GAMMA23-67</name>
</gene>
<name>A0A3B1A2P2_9ZZZZ</name>
<dbReference type="EMBL" id="UOFT01000065">
    <property type="protein sequence ID" value="VAW98351.1"/>
    <property type="molecule type" value="Genomic_DNA"/>
</dbReference>
<protein>
    <recommendedName>
        <fullName evidence="2">General secretion pathway protein GspF</fullName>
    </recommendedName>
</protein>
<proteinExistence type="predicted"/>
<sequence length="104" mass="11883">MNVKRPQTIEEYIELVDQAVFEASDLRAAIEYDGEFMEGVGGFVSELENELNVLLKSLKDESYSFSKEDLPFMSLVNSVNDMLLPFKHLLRLINNTHTLGLENK</sequence>
<evidence type="ECO:0008006" key="2">
    <source>
        <dbReference type="Google" id="ProtNLM"/>
    </source>
</evidence>
<accession>A0A3B1A2P2</accession>
<evidence type="ECO:0000313" key="1">
    <source>
        <dbReference type="EMBL" id="VAW98351.1"/>
    </source>
</evidence>
<organism evidence="1">
    <name type="scientific">hydrothermal vent metagenome</name>
    <dbReference type="NCBI Taxonomy" id="652676"/>
    <lineage>
        <taxon>unclassified sequences</taxon>
        <taxon>metagenomes</taxon>
        <taxon>ecological metagenomes</taxon>
    </lineage>
</organism>